<dbReference type="Gramene" id="Bo1g016620.1">
    <property type="protein sequence ID" value="Bo1g016620.1"/>
    <property type="gene ID" value="Bo1g016620"/>
</dbReference>
<dbReference type="PANTHER" id="PTHR31284">
    <property type="entry name" value="ACID PHOSPHATASE-LIKE PROTEIN"/>
    <property type="match status" value="1"/>
</dbReference>
<dbReference type="EnsemblPlants" id="Bo1g016620.1">
    <property type="protein sequence ID" value="Bo1g016620.1"/>
    <property type="gene ID" value="Bo1g016620"/>
</dbReference>
<accession>A0A0D3A3J0</accession>
<keyword evidence="3" id="KW-1185">Reference proteome</keyword>
<dbReference type="STRING" id="109376.A0A0D3A3J0"/>
<protein>
    <submittedName>
        <fullName evidence="2">Uncharacterized protein</fullName>
    </submittedName>
</protein>
<dbReference type="Pfam" id="PF03767">
    <property type="entry name" value="Acid_phosphat_B"/>
    <property type="match status" value="1"/>
</dbReference>
<proteinExistence type="predicted"/>
<name>A0A0D3A3J0_BRAOL</name>
<organism evidence="2 3">
    <name type="scientific">Brassica oleracea var. oleracea</name>
    <dbReference type="NCBI Taxonomy" id="109376"/>
    <lineage>
        <taxon>Eukaryota</taxon>
        <taxon>Viridiplantae</taxon>
        <taxon>Streptophyta</taxon>
        <taxon>Embryophyta</taxon>
        <taxon>Tracheophyta</taxon>
        <taxon>Spermatophyta</taxon>
        <taxon>Magnoliopsida</taxon>
        <taxon>eudicotyledons</taxon>
        <taxon>Gunneridae</taxon>
        <taxon>Pentapetalae</taxon>
        <taxon>rosids</taxon>
        <taxon>malvids</taxon>
        <taxon>Brassicales</taxon>
        <taxon>Brassicaceae</taxon>
        <taxon>Brassiceae</taxon>
        <taxon>Brassica</taxon>
    </lineage>
</organism>
<sequence length="157" mass="17940">MAFPLVLRLPKSTPRLVRGSEKRSPGENHEEDDADDNQSPIRHCCRVKVKKVTLFRERGQEDQGKAATQYKSEQRSRMVKKGFKLHGNTGDQWSDLQGFAVADRSFKVYLMLHLGPFNNGCNLDRQTPPSSSSFWQKRKERNSTIFTIASSRPNETS</sequence>
<dbReference type="Gene3D" id="3.40.50.1000">
    <property type="entry name" value="HAD superfamily/HAD-like"/>
    <property type="match status" value="1"/>
</dbReference>
<dbReference type="HOGENOM" id="CLU_1680353_0_0_1"/>
<dbReference type="AlphaFoldDB" id="A0A0D3A3J0"/>
<reference evidence="2" key="2">
    <citation type="submission" date="2015-03" db="UniProtKB">
        <authorList>
            <consortium name="EnsemblPlants"/>
        </authorList>
    </citation>
    <scope>IDENTIFICATION</scope>
</reference>
<reference evidence="2 3" key="1">
    <citation type="journal article" date="2014" name="Genome Biol.">
        <title>Transcriptome and methylome profiling reveals relics of genome dominance in the mesopolyploid Brassica oleracea.</title>
        <authorList>
            <person name="Parkin I.A."/>
            <person name="Koh C."/>
            <person name="Tang H."/>
            <person name="Robinson S.J."/>
            <person name="Kagale S."/>
            <person name="Clarke W.E."/>
            <person name="Town C.D."/>
            <person name="Nixon J."/>
            <person name="Krishnakumar V."/>
            <person name="Bidwell S.L."/>
            <person name="Denoeud F."/>
            <person name="Belcram H."/>
            <person name="Links M.G."/>
            <person name="Just J."/>
            <person name="Clarke C."/>
            <person name="Bender T."/>
            <person name="Huebert T."/>
            <person name="Mason A.S."/>
            <person name="Pires J.C."/>
            <person name="Barker G."/>
            <person name="Moore J."/>
            <person name="Walley P.G."/>
            <person name="Manoli S."/>
            <person name="Batley J."/>
            <person name="Edwards D."/>
            <person name="Nelson M.N."/>
            <person name="Wang X."/>
            <person name="Paterson A.H."/>
            <person name="King G."/>
            <person name="Bancroft I."/>
            <person name="Chalhoub B."/>
            <person name="Sharpe A.G."/>
        </authorList>
    </citation>
    <scope>NUCLEOTIDE SEQUENCE</scope>
    <source>
        <strain evidence="2 3">cv. TO1000</strain>
    </source>
</reference>
<feature type="region of interest" description="Disordered" evidence="1">
    <location>
        <begin position="1"/>
        <end position="40"/>
    </location>
</feature>
<evidence type="ECO:0000313" key="3">
    <source>
        <dbReference type="Proteomes" id="UP000032141"/>
    </source>
</evidence>
<dbReference type="PANTHER" id="PTHR31284:SF39">
    <property type="entry name" value="ACID PHOSPHATASE-LIKE PROTEIN"/>
    <property type="match status" value="1"/>
</dbReference>
<evidence type="ECO:0000313" key="2">
    <source>
        <dbReference type="EnsemblPlants" id="Bo1g016620.1"/>
    </source>
</evidence>
<dbReference type="InterPro" id="IPR023214">
    <property type="entry name" value="HAD_sf"/>
</dbReference>
<dbReference type="InterPro" id="IPR005519">
    <property type="entry name" value="Acid_phosphat_B-like"/>
</dbReference>
<evidence type="ECO:0000256" key="1">
    <source>
        <dbReference type="SAM" id="MobiDB-lite"/>
    </source>
</evidence>
<feature type="compositionally biased region" description="Basic and acidic residues" evidence="1">
    <location>
        <begin position="18"/>
        <end position="28"/>
    </location>
</feature>
<dbReference type="Proteomes" id="UP000032141">
    <property type="component" value="Chromosome C1"/>
</dbReference>